<proteinExistence type="predicted"/>
<evidence type="ECO:0000313" key="2">
    <source>
        <dbReference type="Proteomes" id="UP001165367"/>
    </source>
</evidence>
<evidence type="ECO:0000313" key="1">
    <source>
        <dbReference type="EMBL" id="MCG2616813.1"/>
    </source>
</evidence>
<accession>A0ABS9KWZ4</accession>
<dbReference type="Proteomes" id="UP001165367">
    <property type="component" value="Unassembled WGS sequence"/>
</dbReference>
<gene>
    <name evidence="1" type="ORF">LZZ85_21115</name>
</gene>
<dbReference type="RefSeq" id="WP_237875350.1">
    <property type="nucleotide sequence ID" value="NZ_JAKLTR010000015.1"/>
</dbReference>
<organism evidence="1 2">
    <name type="scientific">Terrimonas ginsenosidimutans</name>
    <dbReference type="NCBI Taxonomy" id="2908004"/>
    <lineage>
        <taxon>Bacteria</taxon>
        <taxon>Pseudomonadati</taxon>
        <taxon>Bacteroidota</taxon>
        <taxon>Chitinophagia</taxon>
        <taxon>Chitinophagales</taxon>
        <taxon>Chitinophagaceae</taxon>
        <taxon>Terrimonas</taxon>
    </lineage>
</organism>
<protein>
    <submittedName>
        <fullName evidence="1">Uncharacterized protein</fullName>
    </submittedName>
</protein>
<name>A0ABS9KWZ4_9BACT</name>
<sequence length="69" mass="7516">MAAITTVKRQLYNQLKGQRGVIGAGIKGTGSSEYIVIFVQNLTARLLAKIPGEFKGIKVKTERIKMPSP</sequence>
<dbReference type="EMBL" id="JAKLTR010000015">
    <property type="protein sequence ID" value="MCG2616813.1"/>
    <property type="molecule type" value="Genomic_DNA"/>
</dbReference>
<reference evidence="1" key="1">
    <citation type="submission" date="2022-01" db="EMBL/GenBank/DDBJ databases">
        <authorList>
            <person name="Jo J.-H."/>
            <person name="Im W.-T."/>
        </authorList>
    </citation>
    <scope>NUCLEOTIDE SEQUENCE</scope>
    <source>
        <strain evidence="1">NA20</strain>
    </source>
</reference>
<keyword evidence="2" id="KW-1185">Reference proteome</keyword>
<comment type="caution">
    <text evidence="1">The sequence shown here is derived from an EMBL/GenBank/DDBJ whole genome shotgun (WGS) entry which is preliminary data.</text>
</comment>